<evidence type="ECO:0000313" key="3">
    <source>
        <dbReference type="Proteomes" id="UP000076738"/>
    </source>
</evidence>
<dbReference type="PANTHER" id="PTHR35204:SF1">
    <property type="entry name" value="ENTEROTOXIN"/>
    <property type="match status" value="1"/>
</dbReference>
<sequence length="545" mass="62246">MHLRLLGTIWGLVAFALADAGQHPLSAGSWSGRRWDDPPDPDATGHLLFDTAVNLLKHWSNAYHRNGHNVVSVAIPPGTLLYHGRAKLFYHSQGGIYDPTEPPTGPEWLTPDEDHALYFSAWEGHLYTYTATRELRLLYFDGTSAAVLPTGTQDTQDVIIYGNVTEFHWSPFIRITQLCDWAQKYRLDGFVRMEFDFEIMYCNFTDGLKLISDVDVVPAVFDPPEGWVGSLRPKNLVAYETIVAGNWHNWEPLAGMHVDYSKLISFYDPKYRSLVELRRKASSRSEHRLQNISASDVHTLFDDLDDILTRAPTDRGSRFDWRGLMRHIVEQFADRLQYLQHLVHAQDDRRPGEDGEPHDIASLIFNIRQQVLTMLAPYISRRSFATLPGGALNDTWYEQTIARCTSAHTAHLNTTQFTPQEHVLKSAVEETLHEICRTLVLIWRTAYTSESIISFDQQLGLVEGWKSEMDRLINWLDWAVWQQCSPACSEDHMCSVPQWPFDGILNGTERSTPRCISKLHWKPNNWRPSATAGDGMYSLGGQHQI</sequence>
<dbReference type="AlphaFoldDB" id="A0A167ISX8"/>
<organism evidence="2 3">
    <name type="scientific">Calocera viscosa (strain TUFC12733)</name>
    <dbReference type="NCBI Taxonomy" id="1330018"/>
    <lineage>
        <taxon>Eukaryota</taxon>
        <taxon>Fungi</taxon>
        <taxon>Dikarya</taxon>
        <taxon>Basidiomycota</taxon>
        <taxon>Agaricomycotina</taxon>
        <taxon>Dacrymycetes</taxon>
        <taxon>Dacrymycetales</taxon>
        <taxon>Dacrymycetaceae</taxon>
        <taxon>Calocera</taxon>
    </lineage>
</organism>
<protein>
    <submittedName>
        <fullName evidence="2">Uncharacterized protein</fullName>
    </submittedName>
</protein>
<dbReference type="EMBL" id="KV417306">
    <property type="protein sequence ID" value="KZO92924.1"/>
    <property type="molecule type" value="Genomic_DNA"/>
</dbReference>
<dbReference type="OrthoDB" id="10261782at2759"/>
<evidence type="ECO:0000313" key="2">
    <source>
        <dbReference type="EMBL" id="KZO92924.1"/>
    </source>
</evidence>
<reference evidence="2 3" key="1">
    <citation type="journal article" date="2016" name="Mol. Biol. Evol.">
        <title>Comparative Genomics of Early-Diverging Mushroom-Forming Fungi Provides Insights into the Origins of Lignocellulose Decay Capabilities.</title>
        <authorList>
            <person name="Nagy L.G."/>
            <person name="Riley R."/>
            <person name="Tritt A."/>
            <person name="Adam C."/>
            <person name="Daum C."/>
            <person name="Floudas D."/>
            <person name="Sun H."/>
            <person name="Yadav J.S."/>
            <person name="Pangilinan J."/>
            <person name="Larsson K.H."/>
            <person name="Matsuura K."/>
            <person name="Barry K."/>
            <person name="Labutti K."/>
            <person name="Kuo R."/>
            <person name="Ohm R.A."/>
            <person name="Bhattacharya S.S."/>
            <person name="Shirouzu T."/>
            <person name="Yoshinaga Y."/>
            <person name="Martin F.M."/>
            <person name="Grigoriev I.V."/>
            <person name="Hibbett D.S."/>
        </authorList>
    </citation>
    <scope>NUCLEOTIDE SEQUENCE [LARGE SCALE GENOMIC DNA]</scope>
    <source>
        <strain evidence="2 3">TUFC12733</strain>
    </source>
</reference>
<accession>A0A167ISX8</accession>
<proteinExistence type="predicted"/>
<dbReference type="InterPro" id="IPR038921">
    <property type="entry name" value="YOR389W-like"/>
</dbReference>
<feature type="chain" id="PRO_5007888413" evidence="1">
    <location>
        <begin position="21"/>
        <end position="545"/>
    </location>
</feature>
<name>A0A167ISX8_CALVF</name>
<dbReference type="STRING" id="1330018.A0A167ISX8"/>
<keyword evidence="3" id="KW-1185">Reference proteome</keyword>
<feature type="signal peptide" evidence="1">
    <location>
        <begin position="1"/>
        <end position="20"/>
    </location>
</feature>
<keyword evidence="1" id="KW-0732">Signal</keyword>
<gene>
    <name evidence="2" type="ORF">CALVIDRAFT_519719</name>
</gene>
<dbReference type="PANTHER" id="PTHR35204">
    <property type="entry name" value="YALI0A21131P"/>
    <property type="match status" value="1"/>
</dbReference>
<dbReference type="Proteomes" id="UP000076738">
    <property type="component" value="Unassembled WGS sequence"/>
</dbReference>
<evidence type="ECO:0000256" key="1">
    <source>
        <dbReference type="SAM" id="SignalP"/>
    </source>
</evidence>